<dbReference type="HOGENOM" id="CLU_3176150_0_0_1"/>
<dbReference type="AlphaFoldDB" id="A0A0D9XCD5"/>
<name>A0A0D9XCD5_9ORYZ</name>
<accession>A0A0D9XCD5</accession>
<reference evidence="1" key="3">
    <citation type="submission" date="2015-04" db="UniProtKB">
        <authorList>
            <consortium name="EnsemblPlants"/>
        </authorList>
    </citation>
    <scope>IDENTIFICATION</scope>
</reference>
<reference evidence="2" key="2">
    <citation type="submission" date="2013-12" db="EMBL/GenBank/DDBJ databases">
        <authorList>
            <person name="Yu Y."/>
            <person name="Lee S."/>
            <person name="de Baynast K."/>
            <person name="Wissotski M."/>
            <person name="Liu L."/>
            <person name="Talag J."/>
            <person name="Goicoechea J."/>
            <person name="Angelova A."/>
            <person name="Jetty R."/>
            <person name="Kudrna D."/>
            <person name="Golser W."/>
            <person name="Rivera L."/>
            <person name="Zhang J."/>
            <person name="Wing R."/>
        </authorList>
    </citation>
    <scope>NUCLEOTIDE SEQUENCE</scope>
</reference>
<dbReference type="Gramene" id="LPERR09G03570.1">
    <property type="protein sequence ID" value="LPERR09G03570.1"/>
    <property type="gene ID" value="LPERR09G03570"/>
</dbReference>
<evidence type="ECO:0000313" key="2">
    <source>
        <dbReference type="Proteomes" id="UP000032180"/>
    </source>
</evidence>
<dbReference type="Proteomes" id="UP000032180">
    <property type="component" value="Chromosome 9"/>
</dbReference>
<keyword evidence="2" id="KW-1185">Reference proteome</keyword>
<protein>
    <submittedName>
        <fullName evidence="1">Uncharacterized protein</fullName>
    </submittedName>
</protein>
<reference evidence="1 2" key="1">
    <citation type="submission" date="2012-08" db="EMBL/GenBank/DDBJ databases">
        <title>Oryza genome evolution.</title>
        <authorList>
            <person name="Wing R.A."/>
        </authorList>
    </citation>
    <scope>NUCLEOTIDE SEQUENCE</scope>
</reference>
<dbReference type="EnsemblPlants" id="LPERR09G03570.1">
    <property type="protein sequence ID" value="LPERR09G03570.1"/>
    <property type="gene ID" value="LPERR09G03570"/>
</dbReference>
<proteinExistence type="predicted"/>
<evidence type="ECO:0000313" key="1">
    <source>
        <dbReference type="EnsemblPlants" id="LPERR09G03570.1"/>
    </source>
</evidence>
<sequence length="47" mass="5037">MVGLDGDPTQKFSRLLDNNTVEEEKVNCSSNVNCAVGKAPIMPLEDG</sequence>
<organism evidence="1 2">
    <name type="scientific">Leersia perrieri</name>
    <dbReference type="NCBI Taxonomy" id="77586"/>
    <lineage>
        <taxon>Eukaryota</taxon>
        <taxon>Viridiplantae</taxon>
        <taxon>Streptophyta</taxon>
        <taxon>Embryophyta</taxon>
        <taxon>Tracheophyta</taxon>
        <taxon>Spermatophyta</taxon>
        <taxon>Magnoliopsida</taxon>
        <taxon>Liliopsida</taxon>
        <taxon>Poales</taxon>
        <taxon>Poaceae</taxon>
        <taxon>BOP clade</taxon>
        <taxon>Oryzoideae</taxon>
        <taxon>Oryzeae</taxon>
        <taxon>Oryzinae</taxon>
        <taxon>Leersia</taxon>
    </lineage>
</organism>